<reference evidence="1 2" key="1">
    <citation type="journal article" date="2018" name="Plant J.">
        <title>Genome sequences of Chlorella sorokiniana UTEX 1602 and Micractinium conductrix SAG 241.80: implications to maltose excretion by a green alga.</title>
        <authorList>
            <person name="Arriola M.B."/>
            <person name="Velmurugan N."/>
            <person name="Zhang Y."/>
            <person name="Plunkett M.H."/>
            <person name="Hondzo H."/>
            <person name="Barney B.M."/>
        </authorList>
    </citation>
    <scope>NUCLEOTIDE SEQUENCE [LARGE SCALE GENOMIC DNA]</scope>
    <source>
        <strain evidence="2">UTEX 1602</strain>
    </source>
</reference>
<sequence>MRVCQKATAAGVAYGLRFTAYFPCIKGQGRFAVLDATAFQPGPTHEAAFGPTEVLSQPPNSTAGIGRGADVGISGRTRLFAKFTCVSSIQAMDIAVDPADPTIIWVVGPEDAASVNPACGKPYGGPLLKWDWASSSFKPTASAKGAGYRVTIMPGVKKPWIVDGCGQLSGWGQGWKRLYGPAPQGQLFDIAAVNGTVFSGCGSYNPSTFEGDIAAGCLLSAAVGPNRELHTSDAGDVAVMADGRELLANGQHVLYKDPALDQFFRAYRAPDGYHPVRIAAGSNGSVWLVVGPPTTPMLTTRAARLAVPPTGVH</sequence>
<dbReference type="Proteomes" id="UP000239899">
    <property type="component" value="Unassembled WGS sequence"/>
</dbReference>
<accession>A0A2P6TVD3</accession>
<keyword evidence="2" id="KW-1185">Reference proteome</keyword>
<evidence type="ECO:0000313" key="2">
    <source>
        <dbReference type="Proteomes" id="UP000239899"/>
    </source>
</evidence>
<dbReference type="AlphaFoldDB" id="A0A2P6TVD3"/>
<evidence type="ECO:0000313" key="1">
    <source>
        <dbReference type="EMBL" id="PRW58021.1"/>
    </source>
</evidence>
<comment type="caution">
    <text evidence="1">The sequence shown here is derived from an EMBL/GenBank/DDBJ whole genome shotgun (WGS) entry which is preliminary data.</text>
</comment>
<dbReference type="OrthoDB" id="518515at2759"/>
<protein>
    <submittedName>
        <fullName evidence="1">Periplasmic substrate binding</fullName>
    </submittedName>
</protein>
<proteinExistence type="predicted"/>
<organism evidence="1 2">
    <name type="scientific">Chlorella sorokiniana</name>
    <name type="common">Freshwater green alga</name>
    <dbReference type="NCBI Taxonomy" id="3076"/>
    <lineage>
        <taxon>Eukaryota</taxon>
        <taxon>Viridiplantae</taxon>
        <taxon>Chlorophyta</taxon>
        <taxon>core chlorophytes</taxon>
        <taxon>Trebouxiophyceae</taxon>
        <taxon>Chlorellales</taxon>
        <taxon>Chlorellaceae</taxon>
        <taxon>Chlorella clade</taxon>
        <taxon>Chlorella</taxon>
    </lineage>
</organism>
<gene>
    <name evidence="1" type="ORF">C2E21_3476</name>
</gene>
<dbReference type="EMBL" id="LHPG02000006">
    <property type="protein sequence ID" value="PRW58021.1"/>
    <property type="molecule type" value="Genomic_DNA"/>
</dbReference>
<name>A0A2P6TVD3_CHLSO</name>